<proteinExistence type="predicted"/>
<dbReference type="Proteomes" id="UP000562027">
    <property type="component" value="Unassembled WGS sequence"/>
</dbReference>
<evidence type="ECO:0000313" key="2">
    <source>
        <dbReference type="Proteomes" id="UP000562027"/>
    </source>
</evidence>
<keyword evidence="2" id="KW-1185">Reference proteome</keyword>
<dbReference type="AlphaFoldDB" id="A0A840L5T5"/>
<organism evidence="1 2">
    <name type="scientific">Roseateles oligotrophus</name>
    <dbReference type="NCBI Taxonomy" id="1769250"/>
    <lineage>
        <taxon>Bacteria</taxon>
        <taxon>Pseudomonadati</taxon>
        <taxon>Pseudomonadota</taxon>
        <taxon>Betaproteobacteria</taxon>
        <taxon>Burkholderiales</taxon>
        <taxon>Sphaerotilaceae</taxon>
        <taxon>Roseateles</taxon>
    </lineage>
</organism>
<name>A0A840L5T5_9BURK</name>
<dbReference type="EMBL" id="JACHLP010000001">
    <property type="protein sequence ID" value="MBB4841549.1"/>
    <property type="molecule type" value="Genomic_DNA"/>
</dbReference>
<sequence>MTMIGALAVFALPRLVDTEMWRLRAFSDDLQSQMQAMLRLSLVQRRPIIATVSGSGATFAYVGGGPALASVSCPATSSPCIAESGSRSITFNSGNSGSSLTSTGAAMAVTVSSGNYSQGYVLENETGLFYATP</sequence>
<protein>
    <submittedName>
        <fullName evidence="1">Uncharacterized protein</fullName>
    </submittedName>
</protein>
<accession>A0A840L5T5</accession>
<reference evidence="1 2" key="1">
    <citation type="submission" date="2020-08" db="EMBL/GenBank/DDBJ databases">
        <title>Functional genomics of gut bacteria from endangered species of beetles.</title>
        <authorList>
            <person name="Carlos-Shanley C."/>
        </authorList>
    </citation>
    <scope>NUCLEOTIDE SEQUENCE [LARGE SCALE GENOMIC DNA]</scope>
    <source>
        <strain evidence="1 2">S00239</strain>
    </source>
</reference>
<gene>
    <name evidence="1" type="ORF">HNP55_000044</name>
</gene>
<evidence type="ECO:0000313" key="1">
    <source>
        <dbReference type="EMBL" id="MBB4841549.1"/>
    </source>
</evidence>
<comment type="caution">
    <text evidence="1">The sequence shown here is derived from an EMBL/GenBank/DDBJ whole genome shotgun (WGS) entry which is preliminary data.</text>
</comment>